<organism evidence="1 2">
    <name type="scientific">Anaerohalosphaera lusitana</name>
    <dbReference type="NCBI Taxonomy" id="1936003"/>
    <lineage>
        <taxon>Bacteria</taxon>
        <taxon>Pseudomonadati</taxon>
        <taxon>Planctomycetota</taxon>
        <taxon>Phycisphaerae</taxon>
        <taxon>Sedimentisphaerales</taxon>
        <taxon>Anaerohalosphaeraceae</taxon>
        <taxon>Anaerohalosphaera</taxon>
    </lineage>
</organism>
<sequence>MNEYLLQGLLVHAGLADDLTLADALDRIFRKTHLPIV</sequence>
<name>A0A1U9NLK2_9BACT</name>
<evidence type="ECO:0000313" key="2">
    <source>
        <dbReference type="Proteomes" id="UP000189674"/>
    </source>
</evidence>
<dbReference type="KEGG" id="alus:STSP2_01962"/>
<gene>
    <name evidence="1" type="ORF">STSP2_01962</name>
</gene>
<evidence type="ECO:0000313" key="1">
    <source>
        <dbReference type="EMBL" id="AQT68789.1"/>
    </source>
</evidence>
<dbReference type="STRING" id="1936003.STSP2_01962"/>
<accession>A0A1U9NLK2</accession>
<protein>
    <submittedName>
        <fullName evidence="1">Uncharacterized protein</fullName>
    </submittedName>
</protein>
<reference evidence="2" key="1">
    <citation type="submission" date="2017-02" db="EMBL/GenBank/DDBJ databases">
        <title>Comparative genomics and description of representatives of a novel lineage of planctomycetes thriving in anoxic sediments.</title>
        <authorList>
            <person name="Spring S."/>
            <person name="Bunk B."/>
            <person name="Sproer C."/>
        </authorList>
    </citation>
    <scope>NUCLEOTIDE SEQUENCE [LARGE SCALE GENOMIC DNA]</scope>
    <source>
        <strain evidence="2">ST-NAGAB-D1</strain>
    </source>
</reference>
<dbReference type="EMBL" id="CP019791">
    <property type="protein sequence ID" value="AQT68789.1"/>
    <property type="molecule type" value="Genomic_DNA"/>
</dbReference>
<keyword evidence="2" id="KW-1185">Reference proteome</keyword>
<proteinExistence type="predicted"/>
<dbReference type="Proteomes" id="UP000189674">
    <property type="component" value="Chromosome"/>
</dbReference>
<dbReference type="AlphaFoldDB" id="A0A1U9NLK2"/>